<keyword evidence="2" id="KW-1185">Reference proteome</keyword>
<dbReference type="RefSeq" id="WP_076366928.1">
    <property type="nucleotide sequence ID" value="NZ_FTOM01000007.1"/>
</dbReference>
<dbReference type="EMBL" id="FTOM01000007">
    <property type="protein sequence ID" value="SIS85817.1"/>
    <property type="molecule type" value="Genomic_DNA"/>
</dbReference>
<protein>
    <submittedName>
        <fullName evidence="1">Uncharacterized protein</fullName>
    </submittedName>
</protein>
<dbReference type="Pfam" id="PF22266">
    <property type="entry name" value="DUF6953"/>
    <property type="match status" value="1"/>
</dbReference>
<evidence type="ECO:0000313" key="1">
    <source>
        <dbReference type="EMBL" id="SIS85817.1"/>
    </source>
</evidence>
<dbReference type="InterPro" id="IPR054228">
    <property type="entry name" value="DUF6953"/>
</dbReference>
<gene>
    <name evidence="1" type="ORF">SAMN05421795_107164</name>
</gene>
<organism evidence="1 2">
    <name type="scientific">Phaeovulum vinaykumarii</name>
    <dbReference type="NCBI Taxonomy" id="407234"/>
    <lineage>
        <taxon>Bacteria</taxon>
        <taxon>Pseudomonadati</taxon>
        <taxon>Pseudomonadota</taxon>
        <taxon>Alphaproteobacteria</taxon>
        <taxon>Rhodobacterales</taxon>
        <taxon>Paracoccaceae</taxon>
        <taxon>Phaeovulum</taxon>
    </lineage>
</organism>
<reference evidence="2" key="1">
    <citation type="submission" date="2017-01" db="EMBL/GenBank/DDBJ databases">
        <authorList>
            <person name="Varghese N."/>
            <person name="Submissions S."/>
        </authorList>
    </citation>
    <scope>NUCLEOTIDE SEQUENCE [LARGE SCALE GENOMIC DNA]</scope>
    <source>
        <strain evidence="2">DSM 18714</strain>
    </source>
</reference>
<accession>A0A1N7MIC0</accession>
<evidence type="ECO:0000313" key="2">
    <source>
        <dbReference type="Proteomes" id="UP000186098"/>
    </source>
</evidence>
<dbReference type="AlphaFoldDB" id="A0A1N7MIC0"/>
<proteinExistence type="predicted"/>
<dbReference type="Proteomes" id="UP000186098">
    <property type="component" value="Unassembled WGS sequence"/>
</dbReference>
<sequence length="85" mass="9859">MTEDEAARWMLAEYERDGFLYQEAAASHLFHLQDEALAYFDKSSNLCVGKGVLKIFNTLTPEAVYERAGKFWRVRLETDQPGRQQ</sequence>
<dbReference type="OrthoDB" id="8454520at2"/>
<name>A0A1N7MIC0_9RHOB</name>